<proteinExistence type="predicted"/>
<protein>
    <recommendedName>
        <fullName evidence="1">glutathione transferase</fullName>
        <ecNumber evidence="1">2.5.1.18</ecNumber>
    </recommendedName>
</protein>
<dbReference type="EC" id="2.5.1.18" evidence="1"/>
<evidence type="ECO:0000256" key="1">
    <source>
        <dbReference type="ARBA" id="ARBA00012452"/>
    </source>
</evidence>
<dbReference type="SFLD" id="SFLDG01205">
    <property type="entry name" value="AMPS.1"/>
    <property type="match status" value="1"/>
</dbReference>
<reference evidence="7" key="1">
    <citation type="submission" date="2025-08" db="UniProtKB">
        <authorList>
            <consortium name="RefSeq"/>
        </authorList>
    </citation>
    <scope>IDENTIFICATION</scope>
</reference>
<evidence type="ECO:0000256" key="3">
    <source>
        <dbReference type="ARBA" id="ARBA00047960"/>
    </source>
</evidence>
<dbReference type="InterPro" id="IPR040079">
    <property type="entry name" value="Glutathione_S-Trfase"/>
</dbReference>
<feature type="domain" description="GST C-terminal" evidence="5">
    <location>
        <begin position="83"/>
        <end position="226"/>
    </location>
</feature>
<keyword evidence="6" id="KW-1185">Reference proteome</keyword>
<dbReference type="Proteomes" id="UP001652741">
    <property type="component" value="Chromosome ssa24"/>
</dbReference>
<sequence length="226" mass="25940">MTMQSYKLTYFNMRGRAELPRYIFAYAGIAFEDRRVEWNDWPSIKKTFPLGKLPVLEVNGVPLTQSLAIARFLAKEAGLVGNSKLAEAQADALVDTLNDFTLLIPWREDNPQIKTQKIDMLFQSHAPKLLDHLQCHLGDREWLVGDSNKEKHRQSDSRDRLHNREVTEAQLVETWADLYCHVCFTTFSVLRPGFADDHPALCGLIDRVEAIPNVAKWIQSRPTTEF</sequence>
<dbReference type="PROSITE" id="PS50404">
    <property type="entry name" value="GST_NTER"/>
    <property type="match status" value="1"/>
</dbReference>
<dbReference type="Gene3D" id="1.20.1050.10">
    <property type="match status" value="1"/>
</dbReference>
<keyword evidence="2" id="KW-0808">Transferase</keyword>
<evidence type="ECO:0000313" key="6">
    <source>
        <dbReference type="Proteomes" id="UP001652741"/>
    </source>
</evidence>
<accession>A0ABM3DUN9</accession>
<dbReference type="GeneID" id="100196042"/>
<organism evidence="6 7">
    <name type="scientific">Salmo salar</name>
    <name type="common">Atlantic salmon</name>
    <dbReference type="NCBI Taxonomy" id="8030"/>
    <lineage>
        <taxon>Eukaryota</taxon>
        <taxon>Metazoa</taxon>
        <taxon>Chordata</taxon>
        <taxon>Craniata</taxon>
        <taxon>Vertebrata</taxon>
        <taxon>Euteleostomi</taxon>
        <taxon>Actinopterygii</taxon>
        <taxon>Neopterygii</taxon>
        <taxon>Teleostei</taxon>
        <taxon>Protacanthopterygii</taxon>
        <taxon>Salmoniformes</taxon>
        <taxon>Salmonidae</taxon>
        <taxon>Salmoninae</taxon>
        <taxon>Salmo</taxon>
    </lineage>
</organism>
<dbReference type="PANTHER" id="PTHR11571">
    <property type="entry name" value="GLUTATHIONE S-TRANSFERASE"/>
    <property type="match status" value="1"/>
</dbReference>
<dbReference type="Pfam" id="PF14497">
    <property type="entry name" value="GST_C_3"/>
    <property type="match status" value="1"/>
</dbReference>
<dbReference type="SFLD" id="SFLDG00363">
    <property type="entry name" value="AMPS_(cytGST):_Alpha-__Mu-__Pi"/>
    <property type="match status" value="1"/>
</dbReference>
<dbReference type="InterPro" id="IPR010987">
    <property type="entry name" value="Glutathione-S-Trfase_C-like"/>
</dbReference>
<dbReference type="InterPro" id="IPR036249">
    <property type="entry name" value="Thioredoxin-like_sf"/>
</dbReference>
<dbReference type="InterPro" id="IPR036282">
    <property type="entry name" value="Glutathione-S-Trfase_C_sf"/>
</dbReference>
<dbReference type="Gene3D" id="1.20.1050.130">
    <property type="match status" value="1"/>
</dbReference>
<evidence type="ECO:0000259" key="4">
    <source>
        <dbReference type="PROSITE" id="PS50404"/>
    </source>
</evidence>
<evidence type="ECO:0000259" key="5">
    <source>
        <dbReference type="PROSITE" id="PS50405"/>
    </source>
</evidence>
<dbReference type="RefSeq" id="XP_045562528.1">
    <property type="nucleotide sequence ID" value="XM_045706572.1"/>
</dbReference>
<evidence type="ECO:0000313" key="7">
    <source>
        <dbReference type="RefSeq" id="XP_045562528.1"/>
    </source>
</evidence>
<name>A0ABM3DUN9_SALSA</name>
<dbReference type="InterPro" id="IPR004046">
    <property type="entry name" value="GST_C"/>
</dbReference>
<dbReference type="InterPro" id="IPR004045">
    <property type="entry name" value="Glutathione_S-Trfase_N"/>
</dbReference>
<dbReference type="Pfam" id="PF02798">
    <property type="entry name" value="GST_N"/>
    <property type="match status" value="1"/>
</dbReference>
<dbReference type="SFLD" id="SFLDS00019">
    <property type="entry name" value="Glutathione_Transferase_(cytos"/>
    <property type="match status" value="1"/>
</dbReference>
<dbReference type="SUPFAM" id="SSF47616">
    <property type="entry name" value="GST C-terminal domain-like"/>
    <property type="match status" value="1"/>
</dbReference>
<evidence type="ECO:0000256" key="2">
    <source>
        <dbReference type="ARBA" id="ARBA00022679"/>
    </source>
</evidence>
<dbReference type="CDD" id="cd03039">
    <property type="entry name" value="GST_N_Sigma_like"/>
    <property type="match status" value="1"/>
</dbReference>
<dbReference type="InterPro" id="IPR050213">
    <property type="entry name" value="GST_superfamily"/>
</dbReference>
<dbReference type="PROSITE" id="PS50405">
    <property type="entry name" value="GST_CTER"/>
    <property type="match status" value="1"/>
</dbReference>
<dbReference type="SUPFAM" id="SSF52833">
    <property type="entry name" value="Thioredoxin-like"/>
    <property type="match status" value="1"/>
</dbReference>
<comment type="catalytic activity">
    <reaction evidence="3">
        <text>RX + glutathione = an S-substituted glutathione + a halide anion + H(+)</text>
        <dbReference type="Rhea" id="RHEA:16437"/>
        <dbReference type="ChEBI" id="CHEBI:15378"/>
        <dbReference type="ChEBI" id="CHEBI:16042"/>
        <dbReference type="ChEBI" id="CHEBI:17792"/>
        <dbReference type="ChEBI" id="CHEBI:57925"/>
        <dbReference type="ChEBI" id="CHEBI:90779"/>
        <dbReference type="EC" id="2.5.1.18"/>
    </reaction>
</comment>
<feature type="domain" description="GST N-terminal" evidence="4">
    <location>
        <begin position="4"/>
        <end position="81"/>
    </location>
</feature>
<gene>
    <name evidence="7" type="primary">hpgds</name>
    <name evidence="7" type="synonym">ptgd2</name>
</gene>
<dbReference type="PANTHER" id="PTHR11571:SF224">
    <property type="entry name" value="HEMATOPOIETIC PROSTAGLANDIN D SYNTHASE"/>
    <property type="match status" value="1"/>
</dbReference>